<dbReference type="RefSeq" id="WP_169659765.1">
    <property type="nucleotide sequence ID" value="NZ_JABANE010000103.1"/>
</dbReference>
<protein>
    <submittedName>
        <fullName evidence="2">Uncharacterized protein</fullName>
    </submittedName>
</protein>
<evidence type="ECO:0000313" key="2">
    <source>
        <dbReference type="EMBL" id="NME71551.1"/>
    </source>
</evidence>
<accession>A0A7X9RZG1</accession>
<feature type="chain" id="PRO_5030618891" evidence="1">
    <location>
        <begin position="23"/>
        <end position="253"/>
    </location>
</feature>
<keyword evidence="1" id="KW-0732">Signal</keyword>
<feature type="signal peptide" evidence="1">
    <location>
        <begin position="1"/>
        <end position="22"/>
    </location>
</feature>
<keyword evidence="3" id="KW-1185">Reference proteome</keyword>
<evidence type="ECO:0000256" key="1">
    <source>
        <dbReference type="SAM" id="SignalP"/>
    </source>
</evidence>
<name>A0A7X9RZG1_9BACT</name>
<gene>
    <name evidence="2" type="ORF">HHU12_26525</name>
</gene>
<sequence>MKNKLFFLMTLLFCLYCNCTYAQNEISWTNIFKAYQRDVYKPYRANTQLTDSKALENLNLPFTKDTEIWCNSIYKICDYETVNFGLNNKYELSVFFRLYQYNANIIIFGGIIEYSRIPGFFIFYRKENILIFLGGLPDKFEGANLPFQDIFLLDSHFDVCKRIVLDKDQIVYKTEITEYPRRKELLFIPQKKIDIPSNLKTLLPLLNDNDYWQGTGKNLFPNFSYHPMWLMPMVTYEEEPHGLNYIEIEEEEK</sequence>
<proteinExistence type="predicted"/>
<dbReference type="Proteomes" id="UP000576082">
    <property type="component" value="Unassembled WGS sequence"/>
</dbReference>
<reference evidence="2 3" key="1">
    <citation type="submission" date="2020-04" db="EMBL/GenBank/DDBJ databases">
        <title>Flammeovirga sp. SR4, a novel species isolated from seawater.</title>
        <authorList>
            <person name="Wang X."/>
        </authorList>
    </citation>
    <scope>NUCLEOTIDE SEQUENCE [LARGE SCALE GENOMIC DNA]</scope>
    <source>
        <strain evidence="2 3">ATCC 23126</strain>
    </source>
</reference>
<comment type="caution">
    <text evidence="2">The sequence shown here is derived from an EMBL/GenBank/DDBJ whole genome shotgun (WGS) entry which is preliminary data.</text>
</comment>
<organism evidence="2 3">
    <name type="scientific">Flammeovirga aprica JL-4</name>
    <dbReference type="NCBI Taxonomy" id="694437"/>
    <lineage>
        <taxon>Bacteria</taxon>
        <taxon>Pseudomonadati</taxon>
        <taxon>Bacteroidota</taxon>
        <taxon>Cytophagia</taxon>
        <taxon>Cytophagales</taxon>
        <taxon>Flammeovirgaceae</taxon>
        <taxon>Flammeovirga</taxon>
    </lineage>
</organism>
<dbReference type="AlphaFoldDB" id="A0A7X9RZG1"/>
<evidence type="ECO:0000313" key="3">
    <source>
        <dbReference type="Proteomes" id="UP000576082"/>
    </source>
</evidence>
<dbReference type="EMBL" id="JABANE010000103">
    <property type="protein sequence ID" value="NME71551.1"/>
    <property type="molecule type" value="Genomic_DNA"/>
</dbReference>